<comment type="caution">
    <text evidence="3">The sequence shown here is derived from an EMBL/GenBank/DDBJ whole genome shotgun (WGS) entry which is preliminary data.</text>
</comment>
<evidence type="ECO:0000313" key="3">
    <source>
        <dbReference type="EMBL" id="TYQ06577.1"/>
    </source>
</evidence>
<keyword evidence="1 2" id="KW-0143">Chaperone</keyword>
<dbReference type="Pfam" id="PF01774">
    <property type="entry name" value="UreD"/>
    <property type="match status" value="1"/>
</dbReference>
<evidence type="ECO:0000256" key="1">
    <source>
        <dbReference type="ARBA" id="ARBA00023186"/>
    </source>
</evidence>
<evidence type="ECO:0000256" key="2">
    <source>
        <dbReference type="HAMAP-Rule" id="MF_01384"/>
    </source>
</evidence>
<proteinExistence type="inferred from homology"/>
<accession>A0A652YTW0</accession>
<dbReference type="HAMAP" id="MF_01384">
    <property type="entry name" value="UreD"/>
    <property type="match status" value="1"/>
</dbReference>
<protein>
    <recommendedName>
        <fullName evidence="2">Urease accessory protein UreD</fullName>
    </recommendedName>
</protein>
<dbReference type="AlphaFoldDB" id="A0A652YTW0"/>
<comment type="subcellular location">
    <subcellularLocation>
        <location evidence="2">Cytoplasm</location>
    </subcellularLocation>
</comment>
<keyword evidence="2" id="KW-0996">Nickel insertion</keyword>
<organism evidence="3">
    <name type="scientific">Nocardia globerula</name>
    <dbReference type="NCBI Taxonomy" id="1818"/>
    <lineage>
        <taxon>Bacteria</taxon>
        <taxon>Bacillati</taxon>
        <taxon>Actinomycetota</taxon>
        <taxon>Actinomycetes</taxon>
        <taxon>Mycobacteriales</taxon>
        <taxon>Nocardiaceae</taxon>
        <taxon>Nocardia</taxon>
    </lineage>
</organism>
<sequence length="246" mass="25404">MTAGATRVVVERVGGTAVAKELISGDFLAPRLVSAHGLHVRVALVGHSATLLAGDNLRIEFDVAPGAFLEVLEPSGTVAYNARGGHASWTASATVGAGGALVWRAAPFVVAGGADVARRIDISLQPDAVALLDEMVVFGRTGEIGGALRSDQRITVDGTPLLVETLDLRSVPDRSRPGVLGGHRVIGTTMLLGMKTSDAAEGHVSPLAGPGMLARAVADQAHEVSAALDHISSDWRARVASRFTEN</sequence>
<dbReference type="GO" id="GO:0016151">
    <property type="term" value="F:nickel cation binding"/>
    <property type="evidence" value="ECO:0007669"/>
    <property type="project" value="UniProtKB-UniRule"/>
</dbReference>
<dbReference type="GO" id="GO:0005737">
    <property type="term" value="C:cytoplasm"/>
    <property type="evidence" value="ECO:0007669"/>
    <property type="project" value="UniProtKB-SubCell"/>
</dbReference>
<dbReference type="EMBL" id="VNIQ01000002">
    <property type="protein sequence ID" value="TYQ06577.1"/>
    <property type="molecule type" value="Genomic_DNA"/>
</dbReference>
<comment type="subunit">
    <text evidence="2">UreD, UreF and UreG form a complex that acts as a GTP-hydrolysis-dependent molecular chaperone, activating the urease apoprotein by helping to assemble the nickel containing metallocenter of UreC. The UreE protein probably delivers the nickel.</text>
</comment>
<comment type="similarity">
    <text evidence="2">Belongs to the UreD family.</text>
</comment>
<dbReference type="InterPro" id="IPR002669">
    <property type="entry name" value="UreD"/>
</dbReference>
<reference evidence="3" key="1">
    <citation type="submission" date="2019-07" db="EMBL/GenBank/DDBJ databases">
        <title>Genomic Encyclopedia of Type Strains, Phase IV (KMG-IV): sequencing the most valuable type-strain genomes for metagenomic binning, comparative biology and taxonomic classification.</title>
        <authorList>
            <person name="Goeker M."/>
        </authorList>
    </citation>
    <scope>NUCLEOTIDE SEQUENCE</scope>
    <source>
        <strain evidence="3">DSM 44596</strain>
    </source>
</reference>
<keyword evidence="2" id="KW-0963">Cytoplasm</keyword>
<comment type="function">
    <text evidence="2">Required for maturation of urease via the functional incorporation of the urease nickel metallocenter.</text>
</comment>
<name>A0A652YTW0_NOCGL</name>
<gene>
    <name evidence="2" type="primary">ureD</name>
    <name evidence="3" type="ORF">FNL38_102719</name>
</gene>